<protein>
    <submittedName>
        <fullName evidence="3">Uncharacterized protein</fullName>
    </submittedName>
</protein>
<evidence type="ECO:0000313" key="3">
    <source>
        <dbReference type="EMBL" id="XBV22288.1"/>
    </source>
</evidence>
<dbReference type="RefSeq" id="WP_350275134.1">
    <property type="nucleotide sequence ID" value="NZ_CP158165.1"/>
</dbReference>
<keyword evidence="2" id="KW-0472">Membrane</keyword>
<feature type="transmembrane region" description="Helical" evidence="2">
    <location>
        <begin position="21"/>
        <end position="48"/>
    </location>
</feature>
<name>A0AAU7T6I2_9ACTN</name>
<accession>A0AAU7T6I2</accession>
<evidence type="ECO:0000256" key="2">
    <source>
        <dbReference type="SAM" id="Phobius"/>
    </source>
</evidence>
<dbReference type="EMBL" id="CP158165">
    <property type="protein sequence ID" value="XBV22288.1"/>
    <property type="molecule type" value="Genomic_DNA"/>
</dbReference>
<feature type="region of interest" description="Disordered" evidence="1">
    <location>
        <begin position="57"/>
        <end position="86"/>
    </location>
</feature>
<keyword evidence="2" id="KW-0812">Transmembrane</keyword>
<evidence type="ECO:0000256" key="1">
    <source>
        <dbReference type="SAM" id="MobiDB-lite"/>
    </source>
</evidence>
<gene>
    <name evidence="3" type="ORF">ABN611_27440</name>
</gene>
<proteinExistence type="predicted"/>
<keyword evidence="2" id="KW-1133">Transmembrane helix</keyword>
<reference evidence="3" key="1">
    <citation type="submission" date="2024-06" db="EMBL/GenBank/DDBJ databases">
        <title>Kribbella sp. strain HUAS MG21 genome sequences.</title>
        <authorList>
            <person name="Mo P."/>
        </authorList>
    </citation>
    <scope>NUCLEOTIDE SEQUENCE</scope>
    <source>
        <strain evidence="3">HUAS MG21</strain>
    </source>
</reference>
<dbReference type="AlphaFoldDB" id="A0AAU7T6I2"/>
<organism evidence="3">
    <name type="scientific">Kribbella sp. HUAS MG21</name>
    <dbReference type="NCBI Taxonomy" id="3160966"/>
    <lineage>
        <taxon>Bacteria</taxon>
        <taxon>Bacillati</taxon>
        <taxon>Actinomycetota</taxon>
        <taxon>Actinomycetes</taxon>
        <taxon>Propionibacteriales</taxon>
        <taxon>Kribbellaceae</taxon>
        <taxon>Kribbella</taxon>
    </lineage>
</organism>
<sequence length="253" mass="26095">MTEGASGPRARRHRGRPKRSGGWLGLVVLAVTGALTLTLLGVLAWAAVFNDGDAVGPQATADESPSPHADHTTSPAPQPSASPLIGKSGTLDTCVAEVAAADAEVAAARIGIGHWAEHIKARTDLLSGAQPKEVTKAIWKRTREAGPADLTRYQAAVAEHARLAGSCARAAKTAETTACLQRLQALDKAVAAGAGGMGEWKAHQNAMAAHKAGEIDAAHAQTMWVAAWSTAPKNIDTFRAADTALRTAPACRA</sequence>